<name>A0ABR5Q8F4_9LACO</name>
<dbReference type="InterPro" id="IPR000515">
    <property type="entry name" value="MetI-like"/>
</dbReference>
<dbReference type="PROSITE" id="PS50928">
    <property type="entry name" value="ABC_TM1"/>
    <property type="match status" value="1"/>
</dbReference>
<evidence type="ECO:0000313" key="10">
    <source>
        <dbReference type="Proteomes" id="UP000051884"/>
    </source>
</evidence>
<organism evidence="9 10">
    <name type="scientific">Paucilactobacillus hokkaidonensis</name>
    <dbReference type="NCBI Taxonomy" id="1193095"/>
    <lineage>
        <taxon>Bacteria</taxon>
        <taxon>Bacillati</taxon>
        <taxon>Bacillota</taxon>
        <taxon>Bacilli</taxon>
        <taxon>Lactobacillales</taxon>
        <taxon>Lactobacillaceae</taxon>
        <taxon>Paucilactobacillus</taxon>
    </lineage>
</organism>
<dbReference type="Pfam" id="PF00497">
    <property type="entry name" value="SBP_bac_3"/>
    <property type="match status" value="1"/>
</dbReference>
<dbReference type="PANTHER" id="PTHR30614">
    <property type="entry name" value="MEMBRANE COMPONENT OF AMINO ACID ABC TRANSPORTER"/>
    <property type="match status" value="1"/>
</dbReference>
<feature type="transmembrane region" description="Helical" evidence="7">
    <location>
        <begin position="465"/>
        <end position="483"/>
    </location>
</feature>
<dbReference type="NCBIfam" id="TIGR01726">
    <property type="entry name" value="HEQRo_perm_3TM"/>
    <property type="match status" value="1"/>
</dbReference>
<evidence type="ECO:0000256" key="5">
    <source>
        <dbReference type="ARBA" id="ARBA00022989"/>
    </source>
</evidence>
<evidence type="ECO:0000256" key="7">
    <source>
        <dbReference type="RuleBase" id="RU363032"/>
    </source>
</evidence>
<dbReference type="InterPro" id="IPR035906">
    <property type="entry name" value="MetI-like_sf"/>
</dbReference>
<dbReference type="EMBL" id="JQCH01000011">
    <property type="protein sequence ID" value="KRO09878.1"/>
    <property type="molecule type" value="Genomic_DNA"/>
</dbReference>
<feature type="transmembrane region" description="Helical" evidence="7">
    <location>
        <begin position="333"/>
        <end position="352"/>
    </location>
</feature>
<reference evidence="9 10" key="1">
    <citation type="journal article" date="2015" name="Genome Announc.">
        <title>Expanding the biotechnology potential of lactobacilli through comparative genomics of 213 strains and associated genera.</title>
        <authorList>
            <person name="Sun Z."/>
            <person name="Harris H.M."/>
            <person name="McCann A."/>
            <person name="Guo C."/>
            <person name="Argimon S."/>
            <person name="Zhang W."/>
            <person name="Yang X."/>
            <person name="Jeffery I.B."/>
            <person name="Cooney J.C."/>
            <person name="Kagawa T.F."/>
            <person name="Liu W."/>
            <person name="Song Y."/>
            <person name="Salvetti E."/>
            <person name="Wrobel A."/>
            <person name="Rasinkangas P."/>
            <person name="Parkhill J."/>
            <person name="Rea M.C."/>
            <person name="O'Sullivan O."/>
            <person name="Ritari J."/>
            <person name="Douillard F.P."/>
            <person name="Paul Ross R."/>
            <person name="Yang R."/>
            <person name="Briner A.E."/>
            <person name="Felis G.E."/>
            <person name="de Vos W.M."/>
            <person name="Barrangou R."/>
            <person name="Klaenhammer T.R."/>
            <person name="Caufield P.W."/>
            <person name="Cui Y."/>
            <person name="Zhang H."/>
            <person name="O'Toole P.W."/>
        </authorList>
    </citation>
    <scope>NUCLEOTIDE SEQUENCE [LARGE SCALE GENOMIC DNA]</scope>
    <source>
        <strain evidence="9 10">DSM 26202</strain>
    </source>
</reference>
<dbReference type="CDD" id="cd06261">
    <property type="entry name" value="TM_PBP2"/>
    <property type="match status" value="1"/>
</dbReference>
<dbReference type="SMART" id="SM00062">
    <property type="entry name" value="PBPb"/>
    <property type="match status" value="1"/>
</dbReference>
<comment type="similarity">
    <text evidence="7">Belongs to the binding-protein-dependent transport system permease family.</text>
</comment>
<proteinExistence type="inferred from homology"/>
<evidence type="ECO:0000256" key="2">
    <source>
        <dbReference type="ARBA" id="ARBA00022448"/>
    </source>
</evidence>
<evidence type="ECO:0000256" key="3">
    <source>
        <dbReference type="ARBA" id="ARBA00022475"/>
    </source>
</evidence>
<dbReference type="Gene3D" id="3.40.190.10">
    <property type="entry name" value="Periplasmic binding protein-like II"/>
    <property type="match status" value="2"/>
</dbReference>
<keyword evidence="2 7" id="KW-0813">Transport</keyword>
<dbReference type="InterPro" id="IPR001320">
    <property type="entry name" value="Iontro_rcpt_C"/>
</dbReference>
<comment type="caution">
    <text evidence="9">The sequence shown here is derived from an EMBL/GenBank/DDBJ whole genome shotgun (WGS) entry which is preliminary data.</text>
</comment>
<keyword evidence="4 7" id="KW-0812">Transmembrane</keyword>
<accession>A0ABR5Q8F4</accession>
<evidence type="ECO:0000256" key="6">
    <source>
        <dbReference type="ARBA" id="ARBA00023136"/>
    </source>
</evidence>
<protein>
    <submittedName>
        <fullName evidence="9">Glutamine ABC transporter permease component</fullName>
    </submittedName>
</protein>
<evidence type="ECO:0000313" key="9">
    <source>
        <dbReference type="EMBL" id="KRO09878.1"/>
    </source>
</evidence>
<keyword evidence="3" id="KW-1003">Cell membrane</keyword>
<dbReference type="Proteomes" id="UP000051884">
    <property type="component" value="Unassembled WGS sequence"/>
</dbReference>
<evidence type="ECO:0000256" key="4">
    <source>
        <dbReference type="ARBA" id="ARBA00022692"/>
    </source>
</evidence>
<feature type="transmembrane region" description="Helical" evidence="7">
    <location>
        <begin position="295"/>
        <end position="321"/>
    </location>
</feature>
<dbReference type="Pfam" id="PF00528">
    <property type="entry name" value="BPD_transp_1"/>
    <property type="match status" value="1"/>
</dbReference>
<dbReference type="SMART" id="SM00079">
    <property type="entry name" value="PBPe"/>
    <property type="match status" value="1"/>
</dbReference>
<dbReference type="InterPro" id="IPR010065">
    <property type="entry name" value="AA_ABC_transptr_permease_3TM"/>
</dbReference>
<keyword evidence="6 7" id="KW-0472">Membrane</keyword>
<dbReference type="SUPFAM" id="SSF53850">
    <property type="entry name" value="Periplasmic binding protein-like II"/>
    <property type="match status" value="1"/>
</dbReference>
<keyword evidence="10" id="KW-1185">Reference proteome</keyword>
<dbReference type="SUPFAM" id="SSF161098">
    <property type="entry name" value="MetI-like"/>
    <property type="match status" value="1"/>
</dbReference>
<dbReference type="PANTHER" id="PTHR30614:SF46">
    <property type="entry name" value="ABC TRANSPORTER MEMBRANE SPANNING PERMEASE-GLUTAMINE TRANSPORT"/>
    <property type="match status" value="1"/>
</dbReference>
<dbReference type="Gene3D" id="1.10.3720.10">
    <property type="entry name" value="MetI-like"/>
    <property type="match status" value="1"/>
</dbReference>
<dbReference type="InterPro" id="IPR043429">
    <property type="entry name" value="ArtM/GltK/GlnP/TcyL/YhdX-like"/>
</dbReference>
<gene>
    <name evidence="9" type="ORF">IV59_GL000346</name>
</gene>
<comment type="subcellular location">
    <subcellularLocation>
        <location evidence="1 7">Cell membrane</location>
        <topology evidence="1 7">Multi-pass membrane protein</topology>
    </subcellularLocation>
</comment>
<dbReference type="InterPro" id="IPR001638">
    <property type="entry name" value="Solute-binding_3/MltF_N"/>
</dbReference>
<feature type="transmembrane region" description="Helical" evidence="7">
    <location>
        <begin position="364"/>
        <end position="384"/>
    </location>
</feature>
<feature type="transmembrane region" description="Helical" evidence="7">
    <location>
        <begin position="14"/>
        <end position="32"/>
    </location>
</feature>
<evidence type="ECO:0000256" key="1">
    <source>
        <dbReference type="ARBA" id="ARBA00004651"/>
    </source>
</evidence>
<feature type="domain" description="ABC transmembrane type-1" evidence="8">
    <location>
        <begin position="295"/>
        <end position="484"/>
    </location>
</feature>
<evidence type="ECO:0000259" key="8">
    <source>
        <dbReference type="PROSITE" id="PS50928"/>
    </source>
</evidence>
<keyword evidence="5 7" id="KW-1133">Transmembrane helix</keyword>
<sequence length="493" mass="54272">MEEGMAMKRRIRRIYWLWPLVTVVCGLVFFYFNQSTVHADEPTYTIGTGTTFEPYEIESKNGSYDGKNNGIDMDILKAIAKKEHFKYKLKVMGFNAQLQAVQAGQVDGMMAGVSVTTARKATFDFSTPYYNAGEVMAVDKKSKINSLEDLKGKTVALKAGTTGATYAESLQKKYGFKIKYFNDSNTMWNDVHNGGTVATFDDGPVLKYGILNGVPLKIVTKPAKTVPVAFAVKKGENQELLHKFNVGLASLKKSGQLQKIIDKYLKGNAVKTDTASQRTVMGLIKNNHSSLLSGLWMTIELAVLGIVCATILGVILGVMGISDGKALPWTASTITYIFRGLPMMVLAFFIYIGMPDVIGHKIPLFTAGIITLTLNEGAYIGAFVKGGFKAVDRGQWEAARSLGLPYNRALWKVVAPQGIKFMIPSFINQFIITLKDTSILSAIGVMELTETGTVIISKNMEGFKVWAIIAVMYLVVITLLTWLSNYVQKRMRA</sequence>